<dbReference type="AlphaFoldDB" id="A0A8H7Z624"/>
<sequence>MLCRAAPCVRYPGFRDCVFISFLPPPLSLIFHSFIRRDETGGEVCCMFVLGVACWYLSTFIHIDSICVLVEFKGFLVERWAIISSC</sequence>
<protein>
    <submittedName>
        <fullName evidence="1">Uncharacterized protein</fullName>
    </submittedName>
</protein>
<dbReference type="Proteomes" id="UP000670092">
    <property type="component" value="Unassembled WGS sequence"/>
</dbReference>
<reference evidence="1 2" key="1">
    <citation type="submission" date="2021-01" db="EMBL/GenBank/DDBJ databases">
        <title>Chromosome-level genome assembly of a human fungal pathogen reveals clustering of transcriptionally co-regulated genes.</title>
        <authorList>
            <person name="Voorhies M."/>
            <person name="Cohen S."/>
            <person name="Shea T.P."/>
            <person name="Petrus S."/>
            <person name="Munoz J.F."/>
            <person name="Poplawski S."/>
            <person name="Goldman W.E."/>
            <person name="Michael T."/>
            <person name="Cuomo C.A."/>
            <person name="Sil A."/>
            <person name="Beyhan S."/>
        </authorList>
    </citation>
    <scope>NUCLEOTIDE SEQUENCE [LARGE SCALE GENOMIC DNA]</scope>
    <source>
        <strain evidence="1 2">G184AR</strain>
    </source>
</reference>
<accession>A0A8H7Z624</accession>
<name>A0A8H7Z624_AJECA</name>
<dbReference type="VEuPathDB" id="FungiDB:I7I52_00542"/>
<organism evidence="1 2">
    <name type="scientific">Ajellomyces capsulatus</name>
    <name type="common">Darling's disease fungus</name>
    <name type="synonym">Histoplasma capsulatum</name>
    <dbReference type="NCBI Taxonomy" id="5037"/>
    <lineage>
        <taxon>Eukaryota</taxon>
        <taxon>Fungi</taxon>
        <taxon>Dikarya</taxon>
        <taxon>Ascomycota</taxon>
        <taxon>Pezizomycotina</taxon>
        <taxon>Eurotiomycetes</taxon>
        <taxon>Eurotiomycetidae</taxon>
        <taxon>Onygenales</taxon>
        <taxon>Ajellomycetaceae</taxon>
        <taxon>Histoplasma</taxon>
    </lineage>
</organism>
<proteinExistence type="predicted"/>
<gene>
    <name evidence="1" type="ORF">I7I52_00542</name>
</gene>
<evidence type="ECO:0000313" key="2">
    <source>
        <dbReference type="Proteomes" id="UP000670092"/>
    </source>
</evidence>
<dbReference type="EMBL" id="JAEVHI010000001">
    <property type="protein sequence ID" value="KAG5302798.1"/>
    <property type="molecule type" value="Genomic_DNA"/>
</dbReference>
<evidence type="ECO:0000313" key="1">
    <source>
        <dbReference type="EMBL" id="KAG5302798.1"/>
    </source>
</evidence>
<comment type="caution">
    <text evidence="1">The sequence shown here is derived from an EMBL/GenBank/DDBJ whole genome shotgun (WGS) entry which is preliminary data.</text>
</comment>